<protein>
    <recommendedName>
        <fullName evidence="4">DUF4233 domain-containing protein</fullName>
    </recommendedName>
</protein>
<comment type="caution">
    <text evidence="2">The sequence shown here is derived from an EMBL/GenBank/DDBJ whole genome shotgun (WGS) entry which is preliminary data.</text>
</comment>
<keyword evidence="1" id="KW-0472">Membrane</keyword>
<keyword evidence="1" id="KW-1133">Transmembrane helix</keyword>
<dbReference type="InterPro" id="IPR025327">
    <property type="entry name" value="DUF4233"/>
</dbReference>
<keyword evidence="1" id="KW-0812">Transmembrane</keyword>
<dbReference type="RefSeq" id="WP_344082838.1">
    <property type="nucleotide sequence ID" value="NZ_BAAAPO010000022.1"/>
</dbReference>
<evidence type="ECO:0000256" key="1">
    <source>
        <dbReference type="SAM" id="Phobius"/>
    </source>
</evidence>
<organism evidence="2 3">
    <name type="scientific">Nostocoides veronense</name>
    <dbReference type="NCBI Taxonomy" id="330836"/>
    <lineage>
        <taxon>Bacteria</taxon>
        <taxon>Bacillati</taxon>
        <taxon>Actinomycetota</taxon>
        <taxon>Actinomycetes</taxon>
        <taxon>Micrococcales</taxon>
        <taxon>Intrasporangiaceae</taxon>
        <taxon>Nostocoides</taxon>
    </lineage>
</organism>
<keyword evidence="3" id="KW-1185">Reference proteome</keyword>
<name>A0ABP4XRU3_9MICO</name>
<proteinExistence type="predicted"/>
<evidence type="ECO:0008006" key="4">
    <source>
        <dbReference type="Google" id="ProtNLM"/>
    </source>
</evidence>
<evidence type="ECO:0000313" key="2">
    <source>
        <dbReference type="EMBL" id="GAA1789994.1"/>
    </source>
</evidence>
<gene>
    <name evidence="2" type="ORF">GCM10009811_13600</name>
</gene>
<dbReference type="Pfam" id="PF14017">
    <property type="entry name" value="DUF4233"/>
    <property type="match status" value="1"/>
</dbReference>
<accession>A0ABP4XRU3</accession>
<feature type="transmembrane region" description="Helical" evidence="1">
    <location>
        <begin position="76"/>
        <end position="103"/>
    </location>
</feature>
<evidence type="ECO:0000313" key="3">
    <source>
        <dbReference type="Proteomes" id="UP001499938"/>
    </source>
</evidence>
<sequence>MRAPLGKFTWRMLATVLAGQGISIMLGAVLARSLAATTGEGHPGVHLWSGLALGLLCFVAAGGMRRGWGLPLGWAIQVLTLASALIVPMMLWVGLMFLALWVYCRRKGPVLDAQIAARDAATAHADAPIQ</sequence>
<dbReference type="Proteomes" id="UP001499938">
    <property type="component" value="Unassembled WGS sequence"/>
</dbReference>
<feature type="transmembrane region" description="Helical" evidence="1">
    <location>
        <begin position="45"/>
        <end position="64"/>
    </location>
</feature>
<reference evidence="3" key="1">
    <citation type="journal article" date="2019" name="Int. J. Syst. Evol. Microbiol.">
        <title>The Global Catalogue of Microorganisms (GCM) 10K type strain sequencing project: providing services to taxonomists for standard genome sequencing and annotation.</title>
        <authorList>
            <consortium name="The Broad Institute Genomics Platform"/>
            <consortium name="The Broad Institute Genome Sequencing Center for Infectious Disease"/>
            <person name="Wu L."/>
            <person name="Ma J."/>
        </authorList>
    </citation>
    <scope>NUCLEOTIDE SEQUENCE [LARGE SCALE GENOMIC DNA]</scope>
    <source>
        <strain evidence="3">JCM 15592</strain>
    </source>
</reference>
<dbReference type="EMBL" id="BAAAPO010000022">
    <property type="protein sequence ID" value="GAA1789994.1"/>
    <property type="molecule type" value="Genomic_DNA"/>
</dbReference>